<dbReference type="PANTHER" id="PTHR43737:SF1">
    <property type="entry name" value="DUF1501 DOMAIN-CONTAINING PROTEIN"/>
    <property type="match status" value="1"/>
</dbReference>
<organism evidence="1">
    <name type="scientific">Schlesneria paludicola</name>
    <dbReference type="NCBI Taxonomy" id="360056"/>
    <lineage>
        <taxon>Bacteria</taxon>
        <taxon>Pseudomonadati</taxon>
        <taxon>Planctomycetota</taxon>
        <taxon>Planctomycetia</taxon>
        <taxon>Planctomycetales</taxon>
        <taxon>Planctomycetaceae</taxon>
        <taxon>Schlesneria</taxon>
    </lineage>
</organism>
<gene>
    <name evidence="1" type="ORF">ENS64_06785</name>
</gene>
<dbReference type="InterPro" id="IPR010869">
    <property type="entry name" value="DUF1501"/>
</dbReference>
<sequence>MLTLIGNSQRFCDGVSRRGFLRIGGLALGGLTLPSLLRAESQAGSRATGKSIINIYLPGGPTHLDTFDLKPKAPREFRGEFLPISTTVPGMEVCELLPKLAARADKFSVVRTITGLRDEHTPNQSDSGWSELSLRTMGGRPGIGTVMSKLWGPSQPTPRGTAPTFVDLTGWTRPGFVGQVHAGFRPDGEARGNLSLHGSLSQARLNDRNALLSGLDRLRREVDTQGSMTALDSFHERAVGIVTSGELAKALDLRNEDPRTLERFGRNGPMRGENERFVLARRLIEAGTRCVAFSWGGWDTHGDNFNQMRRQLPALDQCLAALLDDLDGRGLLDSTIIMMSGEFGRTPRVNGTAGRDHWPRTAFFFLAGGGMRHGQMIGTTTRNGEEPLERPVHVQHVFHTVYHLLGIDADAVTLTDPNGRPQYLVEERKLISELV</sequence>
<dbReference type="PROSITE" id="PS51318">
    <property type="entry name" value="TAT"/>
    <property type="match status" value="1"/>
</dbReference>
<evidence type="ECO:0000313" key="1">
    <source>
        <dbReference type="EMBL" id="HGT38955.1"/>
    </source>
</evidence>
<dbReference type="Gene3D" id="3.40.720.10">
    <property type="entry name" value="Alkaline Phosphatase, subunit A"/>
    <property type="match status" value="1"/>
</dbReference>
<dbReference type="AlphaFoldDB" id="A0A7C4LKH8"/>
<dbReference type="SUPFAM" id="SSF53649">
    <property type="entry name" value="Alkaline phosphatase-like"/>
    <property type="match status" value="1"/>
</dbReference>
<dbReference type="EMBL" id="DSVQ01000012">
    <property type="protein sequence ID" value="HGT38955.1"/>
    <property type="molecule type" value="Genomic_DNA"/>
</dbReference>
<comment type="caution">
    <text evidence="1">The sequence shown here is derived from an EMBL/GenBank/DDBJ whole genome shotgun (WGS) entry which is preliminary data.</text>
</comment>
<dbReference type="Pfam" id="PF07394">
    <property type="entry name" value="DUF1501"/>
    <property type="match status" value="1"/>
</dbReference>
<dbReference type="PANTHER" id="PTHR43737">
    <property type="entry name" value="BLL7424 PROTEIN"/>
    <property type="match status" value="1"/>
</dbReference>
<protein>
    <submittedName>
        <fullName evidence="1">DUF1501 domain-containing protein</fullName>
    </submittedName>
</protein>
<reference evidence="1" key="1">
    <citation type="journal article" date="2020" name="mSystems">
        <title>Genome- and Community-Level Interaction Insights into Carbon Utilization and Element Cycling Functions of Hydrothermarchaeota in Hydrothermal Sediment.</title>
        <authorList>
            <person name="Zhou Z."/>
            <person name="Liu Y."/>
            <person name="Xu W."/>
            <person name="Pan J."/>
            <person name="Luo Z.H."/>
            <person name="Li M."/>
        </authorList>
    </citation>
    <scope>NUCLEOTIDE SEQUENCE [LARGE SCALE GENOMIC DNA]</scope>
    <source>
        <strain evidence="1">SpSt-508</strain>
    </source>
</reference>
<name>A0A7C4LKH8_9PLAN</name>
<proteinExistence type="predicted"/>
<accession>A0A7C4LKH8</accession>
<dbReference type="InterPro" id="IPR017850">
    <property type="entry name" value="Alkaline_phosphatase_core_sf"/>
</dbReference>
<dbReference type="InterPro" id="IPR006311">
    <property type="entry name" value="TAT_signal"/>
</dbReference>